<dbReference type="PANTHER" id="PTHR46391">
    <property type="entry name" value="BASIC LEUCINE ZIPPER 34"/>
    <property type="match status" value="1"/>
</dbReference>
<keyword evidence="4" id="KW-0539">Nucleus</keyword>
<feature type="compositionally biased region" description="Low complexity" evidence="5">
    <location>
        <begin position="14"/>
        <end position="24"/>
    </location>
</feature>
<evidence type="ECO:0000256" key="2">
    <source>
        <dbReference type="ARBA" id="ARBA00023015"/>
    </source>
</evidence>
<gene>
    <name evidence="7" type="ORF">PVK06_014568</name>
</gene>
<accession>A0ABR0PUT9</accession>
<keyword evidence="8" id="KW-1185">Reference proteome</keyword>
<sequence>MNGKNKMIEQQKPAAGSGSGSSSASAWPKYSIGASAIPTRFSFMKPANLPICPTSFNGVNPKPYSMNQVGGAGSSAGASSSATKTSFFQGCHSFAMRSEKNNTDKPLMPPVENSARTEAANVDVAQVRGGHLPEQNMDPKKLKRVISNRLSAQRSRIRKIQRLCDMEKKVQSLETLVAVLSSKVQREKDKQFLLRIEQQELRERIEAFANRETMVDARIEKRRAEIESLRQPQFTSQQQQMQVQTRHANSNQGGGGDGDYMGKEINRLNQLSLHQKNPGDVMMSDRQTSGGQLPNVGLDQYGVGELQNLFLCEPNTQQDGSFESDIEEIQQILNFDPRDGLL</sequence>
<evidence type="ECO:0000313" key="7">
    <source>
        <dbReference type="EMBL" id="KAK5830773.1"/>
    </source>
</evidence>
<dbReference type="PROSITE" id="PS50217">
    <property type="entry name" value="BZIP"/>
    <property type="match status" value="1"/>
</dbReference>
<evidence type="ECO:0000256" key="5">
    <source>
        <dbReference type="SAM" id="MobiDB-lite"/>
    </source>
</evidence>
<feature type="domain" description="BZIP" evidence="6">
    <location>
        <begin position="138"/>
        <end position="201"/>
    </location>
</feature>
<dbReference type="Gene3D" id="3.30.160.60">
    <property type="entry name" value="Classic Zinc Finger"/>
    <property type="match status" value="1"/>
</dbReference>
<dbReference type="InterPro" id="IPR044759">
    <property type="entry name" value="bZIP_RF2"/>
</dbReference>
<dbReference type="Pfam" id="PF07716">
    <property type="entry name" value="bZIP_2"/>
    <property type="match status" value="1"/>
</dbReference>
<evidence type="ECO:0000256" key="4">
    <source>
        <dbReference type="ARBA" id="ARBA00023242"/>
    </source>
</evidence>
<evidence type="ECO:0000256" key="3">
    <source>
        <dbReference type="ARBA" id="ARBA00023163"/>
    </source>
</evidence>
<evidence type="ECO:0000313" key="8">
    <source>
        <dbReference type="Proteomes" id="UP001358586"/>
    </source>
</evidence>
<comment type="subcellular location">
    <subcellularLocation>
        <location evidence="1">Nucleus</location>
    </subcellularLocation>
</comment>
<dbReference type="SUPFAM" id="SSF57959">
    <property type="entry name" value="Leucine zipper domain"/>
    <property type="match status" value="1"/>
</dbReference>
<protein>
    <recommendedName>
        <fullName evidence="6">BZIP domain-containing protein</fullName>
    </recommendedName>
</protein>
<evidence type="ECO:0000256" key="1">
    <source>
        <dbReference type="ARBA" id="ARBA00004123"/>
    </source>
</evidence>
<dbReference type="Proteomes" id="UP001358586">
    <property type="component" value="Chromosome 5"/>
</dbReference>
<dbReference type="InterPro" id="IPR052483">
    <property type="entry name" value="bZIP_transcription_regulators"/>
</dbReference>
<keyword evidence="2" id="KW-0805">Transcription regulation</keyword>
<dbReference type="InterPro" id="IPR004827">
    <property type="entry name" value="bZIP"/>
</dbReference>
<dbReference type="InterPro" id="IPR046347">
    <property type="entry name" value="bZIP_sf"/>
</dbReference>
<dbReference type="SMART" id="SM00338">
    <property type="entry name" value="BRLZ"/>
    <property type="match status" value="1"/>
</dbReference>
<dbReference type="EMBL" id="JARKNE010000005">
    <property type="protein sequence ID" value="KAK5830773.1"/>
    <property type="molecule type" value="Genomic_DNA"/>
</dbReference>
<keyword evidence="3" id="KW-0804">Transcription</keyword>
<dbReference type="CDD" id="cd14703">
    <property type="entry name" value="bZIP_plant_RF2"/>
    <property type="match status" value="1"/>
</dbReference>
<name>A0ABR0PUT9_GOSAR</name>
<proteinExistence type="predicted"/>
<dbReference type="PANTHER" id="PTHR46391:SF35">
    <property type="entry name" value="BASIC LEUCINE ZIPPER 34-LIKE ISOFORM X1"/>
    <property type="match status" value="1"/>
</dbReference>
<reference evidence="7 8" key="1">
    <citation type="submission" date="2023-03" db="EMBL/GenBank/DDBJ databases">
        <title>WGS of Gossypium arboreum.</title>
        <authorList>
            <person name="Yu D."/>
        </authorList>
    </citation>
    <scope>NUCLEOTIDE SEQUENCE [LARGE SCALE GENOMIC DNA]</scope>
    <source>
        <tissue evidence="7">Leaf</tissue>
    </source>
</reference>
<organism evidence="7 8">
    <name type="scientific">Gossypium arboreum</name>
    <name type="common">Tree cotton</name>
    <name type="synonym">Gossypium nanking</name>
    <dbReference type="NCBI Taxonomy" id="29729"/>
    <lineage>
        <taxon>Eukaryota</taxon>
        <taxon>Viridiplantae</taxon>
        <taxon>Streptophyta</taxon>
        <taxon>Embryophyta</taxon>
        <taxon>Tracheophyta</taxon>
        <taxon>Spermatophyta</taxon>
        <taxon>Magnoliopsida</taxon>
        <taxon>eudicotyledons</taxon>
        <taxon>Gunneridae</taxon>
        <taxon>Pentapetalae</taxon>
        <taxon>rosids</taxon>
        <taxon>malvids</taxon>
        <taxon>Malvales</taxon>
        <taxon>Malvaceae</taxon>
        <taxon>Malvoideae</taxon>
        <taxon>Gossypium</taxon>
    </lineage>
</organism>
<comment type="caution">
    <text evidence="7">The sequence shown here is derived from an EMBL/GenBank/DDBJ whole genome shotgun (WGS) entry which is preliminary data.</text>
</comment>
<dbReference type="PROSITE" id="PS00036">
    <property type="entry name" value="BZIP_BASIC"/>
    <property type="match status" value="1"/>
</dbReference>
<evidence type="ECO:0000259" key="6">
    <source>
        <dbReference type="PROSITE" id="PS50217"/>
    </source>
</evidence>
<feature type="region of interest" description="Disordered" evidence="5">
    <location>
        <begin position="1"/>
        <end position="24"/>
    </location>
</feature>